<organism evidence="2 3">
    <name type="scientific">Posidoniimonas polymericola</name>
    <dbReference type="NCBI Taxonomy" id="2528002"/>
    <lineage>
        <taxon>Bacteria</taxon>
        <taxon>Pseudomonadati</taxon>
        <taxon>Planctomycetota</taxon>
        <taxon>Planctomycetia</taxon>
        <taxon>Pirellulales</taxon>
        <taxon>Lacipirellulaceae</taxon>
        <taxon>Posidoniimonas</taxon>
    </lineage>
</organism>
<protein>
    <submittedName>
        <fullName evidence="2">Uncharacterized protein</fullName>
    </submittedName>
</protein>
<accession>A0A5C5XXK5</accession>
<reference evidence="2 3" key="1">
    <citation type="submission" date="2019-02" db="EMBL/GenBank/DDBJ databases">
        <title>Deep-cultivation of Planctomycetes and their phenomic and genomic characterization uncovers novel biology.</title>
        <authorList>
            <person name="Wiegand S."/>
            <person name="Jogler M."/>
            <person name="Boedeker C."/>
            <person name="Pinto D."/>
            <person name="Vollmers J."/>
            <person name="Rivas-Marin E."/>
            <person name="Kohn T."/>
            <person name="Peeters S.H."/>
            <person name="Heuer A."/>
            <person name="Rast P."/>
            <person name="Oberbeckmann S."/>
            <person name="Bunk B."/>
            <person name="Jeske O."/>
            <person name="Meyerdierks A."/>
            <person name="Storesund J.E."/>
            <person name="Kallscheuer N."/>
            <person name="Luecker S."/>
            <person name="Lage O.M."/>
            <person name="Pohl T."/>
            <person name="Merkel B.J."/>
            <person name="Hornburger P."/>
            <person name="Mueller R.-W."/>
            <person name="Bruemmer F."/>
            <person name="Labrenz M."/>
            <person name="Spormann A.M."/>
            <person name="Op Den Camp H."/>
            <person name="Overmann J."/>
            <person name="Amann R."/>
            <person name="Jetten M.S.M."/>
            <person name="Mascher T."/>
            <person name="Medema M.H."/>
            <person name="Devos D.P."/>
            <person name="Kaster A.-K."/>
            <person name="Ovreas L."/>
            <person name="Rohde M."/>
            <person name="Galperin M.Y."/>
            <person name="Jogler C."/>
        </authorList>
    </citation>
    <scope>NUCLEOTIDE SEQUENCE [LARGE SCALE GENOMIC DNA]</scope>
    <source>
        <strain evidence="2 3">Pla123a</strain>
    </source>
</reference>
<sequence>MSENPCPNCGESLPRDAINVAEGVALCDACGRLSRLSDVAARRRPVQAVLDDPPAGCRVERWGHEIRVRASLRSLKGAVGAAAITLFWNGIVSVFVLLAASGLYRHFIGPPPAWFPGPEEGLKSFGETLFLCVFLIPFVAIGATMIAVLLLTIAGRVEVAIAGVGSSVATGIGWLSYRRRFDADQTTSVALDKSSLKSEDQSTPVIKINANGVIKFGMLLPEERLDWMLVVLQQMLTEPDVDRESLARELMNSRTRRG</sequence>
<dbReference type="EMBL" id="SJPO01000012">
    <property type="protein sequence ID" value="TWT67604.1"/>
    <property type="molecule type" value="Genomic_DNA"/>
</dbReference>
<keyword evidence="1" id="KW-0812">Transmembrane</keyword>
<name>A0A5C5XXK5_9BACT</name>
<evidence type="ECO:0000313" key="2">
    <source>
        <dbReference type="EMBL" id="TWT67604.1"/>
    </source>
</evidence>
<evidence type="ECO:0000256" key="1">
    <source>
        <dbReference type="SAM" id="Phobius"/>
    </source>
</evidence>
<dbReference type="AlphaFoldDB" id="A0A5C5XXK5"/>
<keyword evidence="1" id="KW-1133">Transmembrane helix</keyword>
<comment type="caution">
    <text evidence="2">The sequence shown here is derived from an EMBL/GenBank/DDBJ whole genome shotgun (WGS) entry which is preliminary data.</text>
</comment>
<feature type="transmembrane region" description="Helical" evidence="1">
    <location>
        <begin position="128"/>
        <end position="152"/>
    </location>
</feature>
<keyword evidence="3" id="KW-1185">Reference proteome</keyword>
<evidence type="ECO:0000313" key="3">
    <source>
        <dbReference type="Proteomes" id="UP000318478"/>
    </source>
</evidence>
<dbReference type="OrthoDB" id="194880at2"/>
<dbReference type="Proteomes" id="UP000318478">
    <property type="component" value="Unassembled WGS sequence"/>
</dbReference>
<dbReference type="RefSeq" id="WP_146590503.1">
    <property type="nucleotide sequence ID" value="NZ_SJPO01000012.1"/>
</dbReference>
<keyword evidence="1" id="KW-0472">Membrane</keyword>
<gene>
    <name evidence="2" type="ORF">Pla123a_41600</name>
</gene>
<feature type="transmembrane region" description="Helical" evidence="1">
    <location>
        <begin position="77"/>
        <end position="108"/>
    </location>
</feature>
<proteinExistence type="predicted"/>